<accession>A0A179FJC0</accession>
<dbReference type="InterPro" id="IPR027417">
    <property type="entry name" value="P-loop_NTPase"/>
</dbReference>
<dbReference type="Pfam" id="PF07683">
    <property type="entry name" value="CobW_C"/>
    <property type="match status" value="1"/>
</dbReference>
<dbReference type="Proteomes" id="UP000078397">
    <property type="component" value="Unassembled WGS sequence"/>
</dbReference>
<reference evidence="3 4" key="1">
    <citation type="journal article" date="2016" name="PLoS Pathog.">
        <title>Biosynthesis of antibiotic leucinostatins in bio-control fungus Purpureocillium lilacinum and their inhibition on phytophthora revealed by genome mining.</title>
        <authorList>
            <person name="Wang G."/>
            <person name="Liu Z."/>
            <person name="Lin R."/>
            <person name="Li E."/>
            <person name="Mao Z."/>
            <person name="Ling J."/>
            <person name="Yang Y."/>
            <person name="Yin W.B."/>
            <person name="Xie B."/>
        </authorList>
    </citation>
    <scope>NUCLEOTIDE SEQUENCE [LARGE SCALE GENOMIC DNA]</scope>
    <source>
        <strain evidence="3">170</strain>
    </source>
</reference>
<evidence type="ECO:0000256" key="1">
    <source>
        <dbReference type="SAM" id="MobiDB-lite"/>
    </source>
</evidence>
<dbReference type="GeneID" id="28853109"/>
<dbReference type="SUPFAM" id="SSF90002">
    <property type="entry name" value="Hypothetical protein YjiA, C-terminal domain"/>
    <property type="match status" value="1"/>
</dbReference>
<dbReference type="InterPro" id="IPR011629">
    <property type="entry name" value="CobW-like_C"/>
</dbReference>
<dbReference type="CDD" id="cd03112">
    <property type="entry name" value="CobW-like"/>
    <property type="match status" value="1"/>
</dbReference>
<dbReference type="InterPro" id="IPR003495">
    <property type="entry name" value="CobW/HypB/UreG_nucleotide-bd"/>
</dbReference>
<comment type="caution">
    <text evidence="3">The sequence shown here is derived from an EMBL/GenBank/DDBJ whole genome shotgun (WGS) entry which is preliminary data.</text>
</comment>
<organism evidence="3 4">
    <name type="scientific">Pochonia chlamydosporia 170</name>
    <dbReference type="NCBI Taxonomy" id="1380566"/>
    <lineage>
        <taxon>Eukaryota</taxon>
        <taxon>Fungi</taxon>
        <taxon>Dikarya</taxon>
        <taxon>Ascomycota</taxon>
        <taxon>Pezizomycotina</taxon>
        <taxon>Sordariomycetes</taxon>
        <taxon>Hypocreomycetidae</taxon>
        <taxon>Hypocreales</taxon>
        <taxon>Clavicipitaceae</taxon>
        <taxon>Pochonia</taxon>
    </lineage>
</organism>
<feature type="compositionally biased region" description="Low complexity" evidence="1">
    <location>
        <begin position="384"/>
        <end position="404"/>
    </location>
</feature>
<gene>
    <name evidence="3" type="ORF">VFPPC_10807</name>
</gene>
<dbReference type="PANTHER" id="PTHR43603">
    <property type="entry name" value="COBW DOMAIN-CONTAINING PROTEIN DDB_G0274527"/>
    <property type="match status" value="1"/>
</dbReference>
<feature type="region of interest" description="Disordered" evidence="1">
    <location>
        <begin position="588"/>
        <end position="607"/>
    </location>
</feature>
<dbReference type="KEGG" id="pchm:VFPPC_10807"/>
<evidence type="ECO:0000259" key="2">
    <source>
        <dbReference type="SMART" id="SM00833"/>
    </source>
</evidence>
<dbReference type="RefSeq" id="XP_018142791.1">
    <property type="nucleotide sequence ID" value="XM_018289115.1"/>
</dbReference>
<dbReference type="STRING" id="1380566.A0A179FJC0"/>
<evidence type="ECO:0000313" key="4">
    <source>
        <dbReference type="Proteomes" id="UP000078397"/>
    </source>
</evidence>
<dbReference type="PANTHER" id="PTHR43603:SF1">
    <property type="entry name" value="ZINC-REGULATED GTPASE METALLOPROTEIN ACTIVATOR 1"/>
    <property type="match status" value="1"/>
</dbReference>
<protein>
    <submittedName>
        <fullName evidence="3">CobW/HypB/UreG, nucleotide-binding domain-containing protein</fullName>
    </submittedName>
</protein>
<dbReference type="Pfam" id="PF02492">
    <property type="entry name" value="cobW"/>
    <property type="match status" value="2"/>
</dbReference>
<sequence>MSPRRLAQGTANKKAKKSVNKVPARPLPVTLLSGFLGAGKTTVLQHILRSQHGLRIAIVVNDIGAINIDAALVKKTHRLTKTEEKVIALQNGCICCTLRGDLLEELVRISQLEDFDYIIIESSGISEPEQVAETFDARLAEQMGDLANADTVMPLDDSTVRVLKQLKAAGGLEKFARLDTTVTVIDAFTILNDFDTADLLSSRRDDVTPEDERTVSDLMVDQIEFADVIILNKVDMVNPETKKAALSIIKKLNHRAKIIESTRGRVDVNELVNTGLFKLDVAQSGYGWLQDLHAMTVREVNGRNVLTPKPETEEYNVQSYIYTRHRPFHPRRLFGLLYDKFILQMEHEDEDDEDGDEMADGVAEAQTDENVDVRVSLPASPVTSGSVSGSDRRSSSSGQSETSSAPTVPTILSPERESRDGPCDEAAMDIDDDMDIPSNADILSNKRAHPTFNRLFRSKGEFFLATRPHRAGDWSQAGAMLTLTGGRPWFCTLPPEEYTTGDAEVDSLVQHDIKKGGEWGDRRQELVFIGEKLDHDCLEKLLDGCLLTNSEMAAWEGIMRDNQLDDSSRVEALQDAFDDGFPDWIEDEEEEEEDEEVDKHTHTGHLVSHSLKQNVLTRSLKASS</sequence>
<evidence type="ECO:0000313" key="3">
    <source>
        <dbReference type="EMBL" id="OAQ65477.1"/>
    </source>
</evidence>
<dbReference type="InterPro" id="IPR051927">
    <property type="entry name" value="Zn_Chap_cDPG_Synth"/>
</dbReference>
<dbReference type="SMART" id="SM00833">
    <property type="entry name" value="CobW_C"/>
    <property type="match status" value="1"/>
</dbReference>
<dbReference type="OrthoDB" id="272672at2759"/>
<dbReference type="Gene3D" id="3.40.50.300">
    <property type="entry name" value="P-loop containing nucleotide triphosphate hydrolases"/>
    <property type="match status" value="1"/>
</dbReference>
<dbReference type="AlphaFoldDB" id="A0A179FJC0"/>
<keyword evidence="4" id="KW-1185">Reference proteome</keyword>
<feature type="domain" description="CobW C-terminal" evidence="2">
    <location>
        <begin position="317"/>
        <end position="546"/>
    </location>
</feature>
<feature type="region of interest" description="Disordered" evidence="1">
    <location>
        <begin position="365"/>
        <end position="434"/>
    </location>
</feature>
<dbReference type="SUPFAM" id="SSF52540">
    <property type="entry name" value="P-loop containing nucleoside triphosphate hydrolases"/>
    <property type="match status" value="1"/>
</dbReference>
<dbReference type="EMBL" id="LSBJ02000005">
    <property type="protein sequence ID" value="OAQ65477.1"/>
    <property type="molecule type" value="Genomic_DNA"/>
</dbReference>
<proteinExistence type="predicted"/>
<name>A0A179FJC0_METCM</name>
<feature type="region of interest" description="Disordered" evidence="1">
    <location>
        <begin position="1"/>
        <end position="20"/>
    </location>
</feature>